<dbReference type="InterPro" id="IPR016371">
    <property type="entry name" value="RNA_pol_sigma-H_factor"/>
</dbReference>
<accession>A0A511Z7U1</accession>
<protein>
    <submittedName>
        <fullName evidence="7">RNA polymerase sigma-H factor</fullName>
    </submittedName>
</protein>
<dbReference type="NCBIfam" id="NF006148">
    <property type="entry name" value="PRK08295.1-5"/>
    <property type="match status" value="1"/>
</dbReference>
<dbReference type="AlphaFoldDB" id="A0A511Z7U1"/>
<comment type="caution">
    <text evidence="7">The sequence shown here is derived from an EMBL/GenBank/DDBJ whole genome shotgun (WGS) entry which is preliminary data.</text>
</comment>
<dbReference type="NCBIfam" id="NF006147">
    <property type="entry name" value="PRK08295.1-4"/>
    <property type="match status" value="1"/>
</dbReference>
<dbReference type="PANTHER" id="PTHR30385">
    <property type="entry name" value="SIGMA FACTOR F FLAGELLAR"/>
    <property type="match status" value="1"/>
</dbReference>
<dbReference type="InterPro" id="IPR007627">
    <property type="entry name" value="RNA_pol_sigma70_r2"/>
</dbReference>
<sequence length="215" mass="24706">MGKTYVQGEITDFTELSDEELIVRIQEGGADALDFLITKYQSFVKMKARSYFMMGGDREDIIQEGMIGLYKAIRDFRIDRLSSFKAFAELCITRQIITAIKTATRQKHIPLNTSVSLDKPVFDEESDRTLLDVIAGSVLDDPEDLMIHKEDFIQMEGEINKVLSGLEKQVLTLYLEGQSYQEISDELNRQVKSVDNALQRIKRKLERHMQVDVVF</sequence>
<dbReference type="PIRSF" id="PIRSF002939">
    <property type="entry name" value="RNA_polymerase_sigma-H_factor"/>
    <property type="match status" value="1"/>
</dbReference>
<dbReference type="InterPro" id="IPR000943">
    <property type="entry name" value="RNA_pol_sigma70"/>
</dbReference>
<feature type="domain" description="RNA polymerase sigma-70" evidence="6">
    <location>
        <begin position="60"/>
        <end position="73"/>
    </location>
</feature>
<reference evidence="7 8" key="1">
    <citation type="submission" date="2019-07" db="EMBL/GenBank/DDBJ databases">
        <title>Whole genome shotgun sequence of Sporosarcina luteola NBRC 105378.</title>
        <authorList>
            <person name="Hosoyama A."/>
            <person name="Uohara A."/>
            <person name="Ohji S."/>
            <person name="Ichikawa N."/>
        </authorList>
    </citation>
    <scope>NUCLEOTIDE SEQUENCE [LARGE SCALE GENOMIC DNA]</scope>
    <source>
        <strain evidence="7 8">NBRC 105378</strain>
    </source>
</reference>
<dbReference type="NCBIfam" id="TIGR02859">
    <property type="entry name" value="spore_sigH"/>
    <property type="match status" value="1"/>
</dbReference>
<keyword evidence="2" id="KW-0731">Sigma factor</keyword>
<gene>
    <name evidence="7" type="primary">sigH</name>
    <name evidence="7" type="ORF">SLU01_18200</name>
</gene>
<evidence type="ECO:0000256" key="4">
    <source>
        <dbReference type="ARBA" id="ARBA00023163"/>
    </source>
</evidence>
<dbReference type="PROSITE" id="PS00622">
    <property type="entry name" value="HTH_LUXR_1"/>
    <property type="match status" value="1"/>
</dbReference>
<dbReference type="GO" id="GO:0003677">
    <property type="term" value="F:DNA binding"/>
    <property type="evidence" value="ECO:0007669"/>
    <property type="project" value="UniProtKB-KW"/>
</dbReference>
<dbReference type="InterPro" id="IPR013324">
    <property type="entry name" value="RNA_pol_sigma_r3/r4-like"/>
</dbReference>
<keyword evidence="1" id="KW-0805">Transcription regulation</keyword>
<evidence type="ECO:0000256" key="1">
    <source>
        <dbReference type="ARBA" id="ARBA00023015"/>
    </source>
</evidence>
<dbReference type="Proteomes" id="UP000321901">
    <property type="component" value="Unassembled WGS sequence"/>
</dbReference>
<dbReference type="InterPro" id="IPR000792">
    <property type="entry name" value="Tscrpt_reg_LuxR_C"/>
</dbReference>
<dbReference type="SUPFAM" id="SSF88659">
    <property type="entry name" value="Sigma3 and sigma4 domains of RNA polymerase sigma factors"/>
    <property type="match status" value="1"/>
</dbReference>
<dbReference type="Gene3D" id="1.10.10.10">
    <property type="entry name" value="Winged helix-like DNA-binding domain superfamily/Winged helix DNA-binding domain"/>
    <property type="match status" value="1"/>
</dbReference>
<proteinExistence type="predicted"/>
<dbReference type="EMBL" id="BJYL01000023">
    <property type="protein sequence ID" value="GEN83508.1"/>
    <property type="molecule type" value="Genomic_DNA"/>
</dbReference>
<dbReference type="SUPFAM" id="SSF88946">
    <property type="entry name" value="Sigma2 domain of RNA polymerase sigma factors"/>
    <property type="match status" value="1"/>
</dbReference>
<dbReference type="PROSITE" id="PS00715">
    <property type="entry name" value="SIGMA70_1"/>
    <property type="match status" value="1"/>
</dbReference>
<dbReference type="NCBIfam" id="TIGR02937">
    <property type="entry name" value="sigma70-ECF"/>
    <property type="match status" value="1"/>
</dbReference>
<dbReference type="Pfam" id="PF04542">
    <property type="entry name" value="Sigma70_r2"/>
    <property type="match status" value="1"/>
</dbReference>
<dbReference type="InterPro" id="IPR013249">
    <property type="entry name" value="RNA_pol_sigma70_r4_t2"/>
</dbReference>
<dbReference type="GO" id="GO:0016987">
    <property type="term" value="F:sigma factor activity"/>
    <property type="evidence" value="ECO:0007669"/>
    <property type="project" value="UniProtKB-KW"/>
</dbReference>
<keyword evidence="4" id="KW-0804">Transcription</keyword>
<dbReference type="InterPro" id="IPR014218">
    <property type="entry name" value="RNA_pol_sigma-H"/>
</dbReference>
<keyword evidence="8" id="KW-1185">Reference proteome</keyword>
<dbReference type="InterPro" id="IPR014284">
    <property type="entry name" value="RNA_pol_sigma-70_dom"/>
</dbReference>
<evidence type="ECO:0000256" key="3">
    <source>
        <dbReference type="ARBA" id="ARBA00023125"/>
    </source>
</evidence>
<dbReference type="RefSeq" id="WP_373866406.1">
    <property type="nucleotide sequence ID" value="NZ_BJYL01000023.1"/>
</dbReference>
<evidence type="ECO:0000259" key="5">
    <source>
        <dbReference type="PROSITE" id="PS00622"/>
    </source>
</evidence>
<dbReference type="InterPro" id="IPR013325">
    <property type="entry name" value="RNA_pol_sigma_r2"/>
</dbReference>
<evidence type="ECO:0000313" key="7">
    <source>
        <dbReference type="EMBL" id="GEN83508.1"/>
    </source>
</evidence>
<dbReference type="NCBIfam" id="NF006145">
    <property type="entry name" value="PRK08295.1-2"/>
    <property type="match status" value="1"/>
</dbReference>
<dbReference type="Pfam" id="PF08281">
    <property type="entry name" value="Sigma70_r4_2"/>
    <property type="match status" value="1"/>
</dbReference>
<dbReference type="PANTHER" id="PTHR30385:SF1">
    <property type="entry name" value="RNA POLYMERASE SIGMA-H FACTOR"/>
    <property type="match status" value="1"/>
</dbReference>
<organism evidence="7 8">
    <name type="scientific">Sporosarcina luteola</name>
    <dbReference type="NCBI Taxonomy" id="582850"/>
    <lineage>
        <taxon>Bacteria</taxon>
        <taxon>Bacillati</taxon>
        <taxon>Bacillota</taxon>
        <taxon>Bacilli</taxon>
        <taxon>Bacillales</taxon>
        <taxon>Caryophanaceae</taxon>
        <taxon>Sporosarcina</taxon>
    </lineage>
</organism>
<feature type="domain" description="HTH luxR-type" evidence="5">
    <location>
        <begin position="177"/>
        <end position="204"/>
    </location>
</feature>
<evidence type="ECO:0000259" key="6">
    <source>
        <dbReference type="PROSITE" id="PS00715"/>
    </source>
</evidence>
<dbReference type="Gene3D" id="1.20.120.1810">
    <property type="match status" value="1"/>
</dbReference>
<evidence type="ECO:0000313" key="8">
    <source>
        <dbReference type="Proteomes" id="UP000321901"/>
    </source>
</evidence>
<name>A0A511Z7U1_9BACL</name>
<dbReference type="GO" id="GO:0006352">
    <property type="term" value="P:DNA-templated transcription initiation"/>
    <property type="evidence" value="ECO:0007669"/>
    <property type="project" value="InterPro"/>
</dbReference>
<dbReference type="InterPro" id="IPR036388">
    <property type="entry name" value="WH-like_DNA-bd_sf"/>
</dbReference>
<evidence type="ECO:0000256" key="2">
    <source>
        <dbReference type="ARBA" id="ARBA00023082"/>
    </source>
</evidence>
<keyword evidence="3" id="KW-0238">DNA-binding</keyword>